<dbReference type="RefSeq" id="WP_125005366.1">
    <property type="nucleotide sequence ID" value="NZ_BHYK01000036.1"/>
</dbReference>
<proteinExistence type="predicted"/>
<protein>
    <recommendedName>
        <fullName evidence="1">Putative restriction endonuclease domain-containing protein</fullName>
    </recommendedName>
</protein>
<dbReference type="Gene3D" id="3.90.1570.10">
    <property type="entry name" value="tt1808, chain A"/>
    <property type="match status" value="1"/>
</dbReference>
<gene>
    <name evidence="2" type="ORF">Ctaglu_41920</name>
</gene>
<dbReference type="PANTHER" id="PTHR34107">
    <property type="entry name" value="SLL0198 PROTEIN-RELATED"/>
    <property type="match status" value="1"/>
</dbReference>
<dbReference type="PANTHER" id="PTHR34107:SF2">
    <property type="entry name" value="SLL0888 PROTEIN"/>
    <property type="match status" value="1"/>
</dbReference>
<dbReference type="Proteomes" id="UP000287872">
    <property type="component" value="Unassembled WGS sequence"/>
</dbReference>
<dbReference type="Pfam" id="PF05685">
    <property type="entry name" value="Uma2"/>
    <property type="match status" value="1"/>
</dbReference>
<accession>A0A401USN4</accession>
<sequence>MENNLVKEEWIDGNVMMSPRPQYNHMEIEKMIGFRLESYFNGKCKVALENALFLTKENPSELKNDIVKLKNLVTGKCAELVPDVAVYCDKEQIFKRGFLGVPQLVVEVLSPGNSEDDTIKKKDIYEKFHVPEYWIASPMSKKVYVYNLENGRYKLEREYKFLEEDIKSSRFEDLKIDIKNIDLFEYNEDDDI</sequence>
<reference evidence="2 3" key="1">
    <citation type="submission" date="2018-11" db="EMBL/GenBank/DDBJ databases">
        <title>Genome sequencing and assembly of Clostridium tagluense strain A121.</title>
        <authorList>
            <person name="Murakami T."/>
            <person name="Segawa T."/>
            <person name="Shcherbakova V.A."/>
            <person name="Mori H."/>
            <person name="Yoshimura Y."/>
        </authorList>
    </citation>
    <scope>NUCLEOTIDE SEQUENCE [LARGE SCALE GENOMIC DNA]</scope>
    <source>
        <strain evidence="2 3">A121</strain>
    </source>
</reference>
<keyword evidence="3" id="KW-1185">Reference proteome</keyword>
<evidence type="ECO:0000259" key="1">
    <source>
        <dbReference type="Pfam" id="PF05685"/>
    </source>
</evidence>
<name>A0A401USN4_9CLOT</name>
<dbReference type="CDD" id="cd06260">
    <property type="entry name" value="DUF820-like"/>
    <property type="match status" value="1"/>
</dbReference>
<evidence type="ECO:0000313" key="2">
    <source>
        <dbReference type="EMBL" id="GCD12569.1"/>
    </source>
</evidence>
<dbReference type="EMBL" id="BHYK01000036">
    <property type="protein sequence ID" value="GCD12569.1"/>
    <property type="molecule type" value="Genomic_DNA"/>
</dbReference>
<dbReference type="SUPFAM" id="SSF52980">
    <property type="entry name" value="Restriction endonuclease-like"/>
    <property type="match status" value="1"/>
</dbReference>
<comment type="caution">
    <text evidence="2">The sequence shown here is derived from an EMBL/GenBank/DDBJ whole genome shotgun (WGS) entry which is preliminary data.</text>
</comment>
<organism evidence="2 3">
    <name type="scientific">Clostridium tagluense</name>
    <dbReference type="NCBI Taxonomy" id="360422"/>
    <lineage>
        <taxon>Bacteria</taxon>
        <taxon>Bacillati</taxon>
        <taxon>Bacillota</taxon>
        <taxon>Clostridia</taxon>
        <taxon>Eubacteriales</taxon>
        <taxon>Clostridiaceae</taxon>
        <taxon>Clostridium</taxon>
    </lineage>
</organism>
<dbReference type="InterPro" id="IPR011335">
    <property type="entry name" value="Restrct_endonuc-II-like"/>
</dbReference>
<evidence type="ECO:0000313" key="3">
    <source>
        <dbReference type="Proteomes" id="UP000287872"/>
    </source>
</evidence>
<dbReference type="OrthoDB" id="9808428at2"/>
<dbReference type="InterPro" id="IPR008538">
    <property type="entry name" value="Uma2"/>
</dbReference>
<dbReference type="InterPro" id="IPR012296">
    <property type="entry name" value="Nuclease_put_TT1808"/>
</dbReference>
<dbReference type="AlphaFoldDB" id="A0A401USN4"/>
<feature type="domain" description="Putative restriction endonuclease" evidence="1">
    <location>
        <begin position="3"/>
        <end position="175"/>
    </location>
</feature>